<comment type="similarity">
    <text evidence="4">Belongs to the CGR1 family.</text>
</comment>
<sequence length="144" mass="16980">MASKSDVVTSVGMSDNEYTEYILKKTQAVKELYQNNPSGKRKSGKFWKNTRSRFSSLKKDKCMSSTWAEKTKKRLEMKAVKDFEKELKERKAAELKNNKIIAKQKRLRKLENERKAEVVQPIKNLKKLKNMKKKLLRKSNIQIR</sequence>
<dbReference type="EMBL" id="KQ416188">
    <property type="protein sequence ID" value="KOF98311.1"/>
    <property type="molecule type" value="Genomic_DNA"/>
</dbReference>
<evidence type="ECO:0000256" key="3">
    <source>
        <dbReference type="ARBA" id="ARBA00004604"/>
    </source>
</evidence>
<keyword evidence="12" id="KW-0539">Nucleus</keyword>
<comment type="function">
    <text evidence="1">Involved in nucleolar integrity and required for processing of the pre-rRNA for the 60S ribosome subunit.</text>
</comment>
<evidence type="ECO:0000256" key="14">
    <source>
        <dbReference type="SAM" id="Coils"/>
    </source>
</evidence>
<proteinExistence type="inferred from homology"/>
<organism evidence="15">
    <name type="scientific">Octopus bimaculoides</name>
    <name type="common">California two-spotted octopus</name>
    <dbReference type="NCBI Taxonomy" id="37653"/>
    <lineage>
        <taxon>Eukaryota</taxon>
        <taxon>Metazoa</taxon>
        <taxon>Spiralia</taxon>
        <taxon>Lophotrochozoa</taxon>
        <taxon>Mollusca</taxon>
        <taxon>Cephalopoda</taxon>
        <taxon>Coleoidea</taxon>
        <taxon>Octopodiformes</taxon>
        <taxon>Octopoda</taxon>
        <taxon>Incirrata</taxon>
        <taxon>Octopodidae</taxon>
        <taxon>Octopus</taxon>
    </lineage>
</organism>
<dbReference type="STRING" id="37653.A0A0L8I9Y7"/>
<dbReference type="PANTHER" id="PTHR13557:SF1">
    <property type="entry name" value="COILED-COIL DOMAIN-CONTAINING PROTEIN 86"/>
    <property type="match status" value="1"/>
</dbReference>
<dbReference type="Pfam" id="PF03879">
    <property type="entry name" value="Cgr1"/>
    <property type="match status" value="1"/>
</dbReference>
<name>A0A0L8I9Y7_OCTBM</name>
<feature type="coiled-coil region" evidence="14">
    <location>
        <begin position="85"/>
        <end position="113"/>
    </location>
</feature>
<keyword evidence="10" id="KW-0164">Citrullination</keyword>
<keyword evidence="7" id="KW-0690">Ribosome biogenesis</keyword>
<dbReference type="OMA" id="MIQKRDT"/>
<evidence type="ECO:0000256" key="11">
    <source>
        <dbReference type="ARBA" id="ARBA00023054"/>
    </source>
</evidence>
<keyword evidence="6" id="KW-0158">Chromosome</keyword>
<protein>
    <recommendedName>
        <fullName evidence="5">Coiled-coil domain-containing protein 86</fullName>
    </recommendedName>
</protein>
<dbReference type="InterPro" id="IPR005579">
    <property type="entry name" value="Cgr1-like"/>
</dbReference>
<evidence type="ECO:0000256" key="4">
    <source>
        <dbReference type="ARBA" id="ARBA00007869"/>
    </source>
</evidence>
<comment type="subcellular location">
    <subcellularLocation>
        <location evidence="2">Chromosome</location>
    </subcellularLocation>
    <subcellularLocation>
        <location evidence="3">Nucleus</location>
        <location evidence="3">Nucleolus</location>
    </subcellularLocation>
</comment>
<comment type="function">
    <text evidence="13">Required for proper chromosome segregation during mitosis and error-free mitotic progression.</text>
</comment>
<evidence type="ECO:0000256" key="2">
    <source>
        <dbReference type="ARBA" id="ARBA00004286"/>
    </source>
</evidence>
<keyword evidence="8" id="KW-0698">rRNA processing</keyword>
<dbReference type="GO" id="GO:0006364">
    <property type="term" value="P:rRNA processing"/>
    <property type="evidence" value="ECO:0007669"/>
    <property type="project" value="UniProtKB-KW"/>
</dbReference>
<dbReference type="KEGG" id="obi:106878208"/>
<evidence type="ECO:0000256" key="8">
    <source>
        <dbReference type="ARBA" id="ARBA00022552"/>
    </source>
</evidence>
<evidence type="ECO:0000256" key="13">
    <source>
        <dbReference type="ARBA" id="ARBA00093307"/>
    </source>
</evidence>
<dbReference type="InterPro" id="IPR026570">
    <property type="entry name" value="CCDC86"/>
</dbReference>
<dbReference type="PANTHER" id="PTHR13557">
    <property type="entry name" value="COILED-COIL DOMAIN-CONTAINING PROTEIN 86"/>
    <property type="match status" value="1"/>
</dbReference>
<evidence type="ECO:0000256" key="7">
    <source>
        <dbReference type="ARBA" id="ARBA00022517"/>
    </source>
</evidence>
<reference evidence="15" key="1">
    <citation type="submission" date="2015-07" db="EMBL/GenBank/DDBJ databases">
        <title>MeaNS - Measles Nucleotide Surveillance Program.</title>
        <authorList>
            <person name="Tran T."/>
            <person name="Druce J."/>
        </authorList>
    </citation>
    <scope>NUCLEOTIDE SEQUENCE</scope>
    <source>
        <strain evidence="15">UCB-OBI-ISO-001</strain>
        <tissue evidence="15">Gonad</tissue>
    </source>
</reference>
<keyword evidence="11 14" id="KW-0175">Coiled coil</keyword>
<evidence type="ECO:0000256" key="10">
    <source>
        <dbReference type="ARBA" id="ARBA00022934"/>
    </source>
</evidence>
<keyword evidence="9" id="KW-0597">Phosphoprotein</keyword>
<evidence type="ECO:0000256" key="9">
    <source>
        <dbReference type="ARBA" id="ARBA00022553"/>
    </source>
</evidence>
<dbReference type="GO" id="GO:0005694">
    <property type="term" value="C:chromosome"/>
    <property type="evidence" value="ECO:0007669"/>
    <property type="project" value="UniProtKB-SubCell"/>
</dbReference>
<gene>
    <name evidence="15" type="ORF">OCBIM_22026380mg</name>
</gene>
<dbReference type="AlphaFoldDB" id="A0A0L8I9Y7"/>
<evidence type="ECO:0000256" key="5">
    <source>
        <dbReference type="ARBA" id="ARBA00016738"/>
    </source>
</evidence>
<evidence type="ECO:0000256" key="1">
    <source>
        <dbReference type="ARBA" id="ARBA00004090"/>
    </source>
</evidence>
<accession>A0A0L8I9Y7</accession>
<evidence type="ECO:0000256" key="12">
    <source>
        <dbReference type="ARBA" id="ARBA00023242"/>
    </source>
</evidence>
<dbReference type="OrthoDB" id="277961at2759"/>
<evidence type="ECO:0000256" key="6">
    <source>
        <dbReference type="ARBA" id="ARBA00022454"/>
    </source>
</evidence>
<evidence type="ECO:0000313" key="15">
    <source>
        <dbReference type="EMBL" id="KOF98311.1"/>
    </source>
</evidence>
<dbReference type="GO" id="GO:0005730">
    <property type="term" value="C:nucleolus"/>
    <property type="evidence" value="ECO:0007669"/>
    <property type="project" value="UniProtKB-SubCell"/>
</dbReference>